<feature type="domain" description="Mammalian cell entry C-terminal" evidence="3">
    <location>
        <begin position="117"/>
        <end position="293"/>
    </location>
</feature>
<dbReference type="Pfam" id="PF11887">
    <property type="entry name" value="Mce4_CUP1"/>
    <property type="match status" value="1"/>
</dbReference>
<dbReference type="GO" id="GO:0005576">
    <property type="term" value="C:extracellular region"/>
    <property type="evidence" value="ECO:0007669"/>
    <property type="project" value="TreeGrafter"/>
</dbReference>
<name>A0A365HB51_9ACTN</name>
<reference evidence="4 5" key="1">
    <citation type="submission" date="2018-06" db="EMBL/GenBank/DDBJ databases">
        <title>Actinomadura craniellae sp. nov. isolated from marine sponge Craniella sp.</title>
        <authorList>
            <person name="Li L."/>
            <person name="Xu Q.H."/>
            <person name="Lin H.W."/>
            <person name="Lu Y.H."/>
        </authorList>
    </citation>
    <scope>NUCLEOTIDE SEQUENCE [LARGE SCALE GENOMIC DNA]</scope>
    <source>
        <strain evidence="4 5">LHW63021</strain>
    </source>
</reference>
<dbReference type="InterPro" id="IPR024516">
    <property type="entry name" value="Mce_C"/>
</dbReference>
<feature type="chain" id="PRO_5016991165" evidence="1">
    <location>
        <begin position="23"/>
        <end position="349"/>
    </location>
</feature>
<evidence type="ECO:0000313" key="4">
    <source>
        <dbReference type="EMBL" id="RAY16238.1"/>
    </source>
</evidence>
<sequence length="349" mass="37550">MRTAERIGAALLAALLIVPAAACSVPSGGAGGFRLTVYFAKTPALYEESRVKLMGADVGGIERIRTAGDRVRVDLRLDGDVPVPRDVRATIAAASAIGERSVILHPPWKPGMPRAVSGAVIPIERTEPAVEIDEALTAFTRLAESVDPGKISGLVHAGADLLDGNGKDVNHALATTARLSRDLAGEDERLVSLAGNLRDLSASLNRRDDRLTRLINGFGETSRMLADERTRLKNLLTALEAVIRQGDVLVVAYQEKLPETVARTSELLMTLKANSAAIAEAVAGLSRFTDLALNSWDRKNNVVAIRVQLNATLRIWLQPIFDLMGWGRVPCLDKPIGNCPPTIERRGRP</sequence>
<gene>
    <name evidence="4" type="ORF">DPM19_04885</name>
</gene>
<dbReference type="NCBIfam" id="TIGR00996">
    <property type="entry name" value="Mtu_fam_mce"/>
    <property type="match status" value="1"/>
</dbReference>
<keyword evidence="1" id="KW-0732">Signal</keyword>
<dbReference type="InterPro" id="IPR005693">
    <property type="entry name" value="Mce"/>
</dbReference>
<evidence type="ECO:0000259" key="3">
    <source>
        <dbReference type="Pfam" id="PF11887"/>
    </source>
</evidence>
<evidence type="ECO:0000259" key="2">
    <source>
        <dbReference type="Pfam" id="PF02470"/>
    </source>
</evidence>
<dbReference type="Pfam" id="PF02470">
    <property type="entry name" value="MlaD"/>
    <property type="match status" value="1"/>
</dbReference>
<dbReference type="EMBL" id="QLYX01000002">
    <property type="protein sequence ID" value="RAY16238.1"/>
    <property type="molecule type" value="Genomic_DNA"/>
</dbReference>
<accession>A0A365HB51</accession>
<dbReference type="OrthoDB" id="3511513at2"/>
<dbReference type="InterPro" id="IPR003399">
    <property type="entry name" value="Mce/MlaD"/>
</dbReference>
<feature type="signal peptide" evidence="1">
    <location>
        <begin position="1"/>
        <end position="22"/>
    </location>
</feature>
<dbReference type="PANTHER" id="PTHR33371:SF4">
    <property type="entry name" value="INTERMEMBRANE PHOSPHOLIPID TRANSPORT SYSTEM BINDING PROTEIN MLAD"/>
    <property type="match status" value="1"/>
</dbReference>
<feature type="domain" description="Mce/MlaD" evidence="2">
    <location>
        <begin position="33"/>
        <end position="106"/>
    </location>
</feature>
<protein>
    <submittedName>
        <fullName evidence="4">Uncharacterized protein</fullName>
    </submittedName>
</protein>
<comment type="caution">
    <text evidence="4">The sequence shown here is derived from an EMBL/GenBank/DDBJ whole genome shotgun (WGS) entry which is preliminary data.</text>
</comment>
<dbReference type="RefSeq" id="WP_111863577.1">
    <property type="nucleotide sequence ID" value="NZ_QLYX01000002.1"/>
</dbReference>
<evidence type="ECO:0000313" key="5">
    <source>
        <dbReference type="Proteomes" id="UP000251891"/>
    </source>
</evidence>
<keyword evidence="5" id="KW-1185">Reference proteome</keyword>
<organism evidence="4 5">
    <name type="scientific">Actinomadura craniellae</name>
    <dbReference type="NCBI Taxonomy" id="2231787"/>
    <lineage>
        <taxon>Bacteria</taxon>
        <taxon>Bacillati</taxon>
        <taxon>Actinomycetota</taxon>
        <taxon>Actinomycetes</taxon>
        <taxon>Streptosporangiales</taxon>
        <taxon>Thermomonosporaceae</taxon>
        <taxon>Actinomadura</taxon>
    </lineage>
</organism>
<proteinExistence type="predicted"/>
<dbReference type="PANTHER" id="PTHR33371">
    <property type="entry name" value="INTERMEMBRANE PHOSPHOLIPID TRANSPORT SYSTEM BINDING PROTEIN MLAD-RELATED"/>
    <property type="match status" value="1"/>
</dbReference>
<evidence type="ECO:0000256" key="1">
    <source>
        <dbReference type="SAM" id="SignalP"/>
    </source>
</evidence>
<dbReference type="Proteomes" id="UP000251891">
    <property type="component" value="Unassembled WGS sequence"/>
</dbReference>
<dbReference type="InterPro" id="IPR052336">
    <property type="entry name" value="MlaD_Phospholipid_Transporter"/>
</dbReference>
<dbReference type="AlphaFoldDB" id="A0A365HB51"/>